<dbReference type="GO" id="GO:0005315">
    <property type="term" value="F:phosphate transmembrane transporter activity"/>
    <property type="evidence" value="ECO:0007669"/>
    <property type="project" value="InterPro"/>
</dbReference>
<feature type="transmembrane region" description="Helical" evidence="6">
    <location>
        <begin position="77"/>
        <end position="95"/>
    </location>
</feature>
<dbReference type="AlphaFoldDB" id="A0A2X1PS14"/>
<evidence type="ECO:0000256" key="5">
    <source>
        <dbReference type="ARBA" id="ARBA00023136"/>
    </source>
</evidence>
<dbReference type="PANTHER" id="PTHR11101">
    <property type="entry name" value="PHOSPHATE TRANSPORTER"/>
    <property type="match status" value="1"/>
</dbReference>
<dbReference type="GO" id="GO:0016020">
    <property type="term" value="C:membrane"/>
    <property type="evidence" value="ECO:0007669"/>
    <property type="project" value="UniProtKB-SubCell"/>
</dbReference>
<dbReference type="PANTHER" id="PTHR11101:SF80">
    <property type="entry name" value="PHOSPHATE TRANSPORTER"/>
    <property type="match status" value="1"/>
</dbReference>
<dbReference type="Pfam" id="PF01384">
    <property type="entry name" value="PHO4"/>
    <property type="match status" value="1"/>
</dbReference>
<protein>
    <submittedName>
        <fullName evidence="7">Putative phosphate permease</fullName>
    </submittedName>
</protein>
<name>A0A2X1PS14_HAEIF</name>
<dbReference type="EMBL" id="UASK01000010">
    <property type="protein sequence ID" value="SPX43120.1"/>
    <property type="molecule type" value="Genomic_DNA"/>
</dbReference>
<dbReference type="Proteomes" id="UP000249936">
    <property type="component" value="Unassembled WGS sequence"/>
</dbReference>
<reference evidence="7 8" key="1">
    <citation type="submission" date="2018-06" db="EMBL/GenBank/DDBJ databases">
        <authorList>
            <consortium name="Pathogen Informatics"/>
            <person name="Doyle S."/>
        </authorList>
    </citation>
    <scope>NUCLEOTIDE SEQUENCE [LARGE SCALE GENOMIC DNA]</scope>
    <source>
        <strain evidence="7 8">NCTC11872</strain>
    </source>
</reference>
<feature type="transmembrane region" description="Helical" evidence="6">
    <location>
        <begin position="7"/>
        <end position="26"/>
    </location>
</feature>
<evidence type="ECO:0000256" key="4">
    <source>
        <dbReference type="ARBA" id="ARBA00022989"/>
    </source>
</evidence>
<keyword evidence="2" id="KW-0813">Transport</keyword>
<keyword evidence="4 6" id="KW-1133">Transmembrane helix</keyword>
<proteinExistence type="predicted"/>
<gene>
    <name evidence="7" type="ORF">NCTC11872_02775</name>
</gene>
<feature type="transmembrane region" description="Helical" evidence="6">
    <location>
        <begin position="124"/>
        <end position="143"/>
    </location>
</feature>
<sequence>MQQKYGPYYMGITVFVLCIVTMKKGLKHVGLNLSNSETLIISLAISLIGMFFFYFYFKSKIFTQSANKGTFGAVEKVFSILMLLTACAMAFAHGSNDVANAIGPLSAVVSIVNEGGKIVSGGALTWWILPLGALGIAVGLITMGTKSDGDCWIWDHRFNAKPWLCRSNLLLR</sequence>
<dbReference type="InterPro" id="IPR001204">
    <property type="entry name" value="Phos_transporter"/>
</dbReference>
<feature type="transmembrane region" description="Helical" evidence="6">
    <location>
        <begin position="38"/>
        <end position="57"/>
    </location>
</feature>
<organism evidence="7 8">
    <name type="scientific">Haemophilus influenzae</name>
    <dbReference type="NCBI Taxonomy" id="727"/>
    <lineage>
        <taxon>Bacteria</taxon>
        <taxon>Pseudomonadati</taxon>
        <taxon>Pseudomonadota</taxon>
        <taxon>Gammaproteobacteria</taxon>
        <taxon>Pasteurellales</taxon>
        <taxon>Pasteurellaceae</taxon>
        <taxon>Haemophilus</taxon>
    </lineage>
</organism>
<evidence type="ECO:0000313" key="7">
    <source>
        <dbReference type="EMBL" id="SPX43120.1"/>
    </source>
</evidence>
<dbReference type="GO" id="GO:0035435">
    <property type="term" value="P:phosphate ion transmembrane transport"/>
    <property type="evidence" value="ECO:0007669"/>
    <property type="project" value="TreeGrafter"/>
</dbReference>
<evidence type="ECO:0000256" key="6">
    <source>
        <dbReference type="SAM" id="Phobius"/>
    </source>
</evidence>
<keyword evidence="3 6" id="KW-0812">Transmembrane</keyword>
<comment type="subcellular location">
    <subcellularLocation>
        <location evidence="1">Membrane</location>
        <topology evidence="1">Multi-pass membrane protein</topology>
    </subcellularLocation>
</comment>
<evidence type="ECO:0000256" key="3">
    <source>
        <dbReference type="ARBA" id="ARBA00022692"/>
    </source>
</evidence>
<evidence type="ECO:0000256" key="1">
    <source>
        <dbReference type="ARBA" id="ARBA00004141"/>
    </source>
</evidence>
<evidence type="ECO:0000313" key="8">
    <source>
        <dbReference type="Proteomes" id="UP000249936"/>
    </source>
</evidence>
<accession>A0A2X1PS14</accession>
<evidence type="ECO:0000256" key="2">
    <source>
        <dbReference type="ARBA" id="ARBA00022448"/>
    </source>
</evidence>
<keyword evidence="5 6" id="KW-0472">Membrane</keyword>